<protein>
    <recommendedName>
        <fullName evidence="1">GAF domain-containing protein</fullName>
    </recommendedName>
</protein>
<organism evidence="2 3">
    <name type="scientific">Lysinibacillus piscis</name>
    <dbReference type="NCBI Taxonomy" id="2518931"/>
    <lineage>
        <taxon>Bacteria</taxon>
        <taxon>Bacillati</taxon>
        <taxon>Bacillota</taxon>
        <taxon>Bacilli</taxon>
        <taxon>Bacillales</taxon>
        <taxon>Bacillaceae</taxon>
        <taxon>Lysinibacillus</taxon>
    </lineage>
</organism>
<dbReference type="SUPFAM" id="SSF55781">
    <property type="entry name" value="GAF domain-like"/>
    <property type="match status" value="1"/>
</dbReference>
<feature type="domain" description="GAF" evidence="1">
    <location>
        <begin position="16"/>
        <end position="118"/>
    </location>
</feature>
<dbReference type="InterPro" id="IPR029016">
    <property type="entry name" value="GAF-like_dom_sf"/>
</dbReference>
<sequence>MDTNFQQIITMIKEKYGLDLVMLAFIQPAQLDYVLTWQYAAGNISDRFKRIVLQSGKGVAGSVFKSGKPMLVKNVTTEYPMKDLFNFPIVVSEKIKSFCALPLYQNHKVQGVILLGYRIEDAMTDVLYETIKKNMSTDVPGFYER</sequence>
<dbReference type="EMBL" id="BRZA01000002">
    <property type="protein sequence ID" value="GLC89020.1"/>
    <property type="molecule type" value="Genomic_DNA"/>
</dbReference>
<gene>
    <name evidence="2" type="ORF">LYSBPC_21470</name>
</gene>
<dbReference type="Proteomes" id="UP001065593">
    <property type="component" value="Unassembled WGS sequence"/>
</dbReference>
<evidence type="ECO:0000313" key="2">
    <source>
        <dbReference type="EMBL" id="GLC89020.1"/>
    </source>
</evidence>
<name>A0ABQ5NKY9_9BACI</name>
<dbReference type="InterPro" id="IPR003018">
    <property type="entry name" value="GAF"/>
</dbReference>
<reference evidence="2" key="1">
    <citation type="submission" date="2022-08" db="EMBL/GenBank/DDBJ databases">
        <title>Draft genome sequence of Lysinibacillus sp. strain KH24.</title>
        <authorList>
            <person name="Kanbe H."/>
            <person name="Itoh H."/>
        </authorList>
    </citation>
    <scope>NUCLEOTIDE SEQUENCE</scope>
    <source>
        <strain evidence="2">KH24</strain>
    </source>
</reference>
<dbReference type="Gene3D" id="3.30.450.40">
    <property type="match status" value="1"/>
</dbReference>
<evidence type="ECO:0000259" key="1">
    <source>
        <dbReference type="Pfam" id="PF13185"/>
    </source>
</evidence>
<proteinExistence type="predicted"/>
<keyword evidence="3" id="KW-1185">Reference proteome</keyword>
<dbReference type="RefSeq" id="WP_264988769.1">
    <property type="nucleotide sequence ID" value="NZ_BRZA01000002.1"/>
</dbReference>
<accession>A0ABQ5NKY9</accession>
<comment type="caution">
    <text evidence="2">The sequence shown here is derived from an EMBL/GenBank/DDBJ whole genome shotgun (WGS) entry which is preliminary data.</text>
</comment>
<dbReference type="Pfam" id="PF13185">
    <property type="entry name" value="GAF_2"/>
    <property type="match status" value="1"/>
</dbReference>
<evidence type="ECO:0000313" key="3">
    <source>
        <dbReference type="Proteomes" id="UP001065593"/>
    </source>
</evidence>